<keyword evidence="1" id="KW-0560">Oxidoreductase</keyword>
<dbReference type="Pfam" id="PF00171">
    <property type="entry name" value="Aldedh"/>
    <property type="match status" value="1"/>
</dbReference>
<dbReference type="InterPro" id="IPR016163">
    <property type="entry name" value="Ald_DH_C"/>
</dbReference>
<gene>
    <name evidence="4" type="ORF">Q604_UNBC04718G0001</name>
</gene>
<dbReference type="InterPro" id="IPR016162">
    <property type="entry name" value="Ald_DH_N"/>
</dbReference>
<dbReference type="PANTHER" id="PTHR42862">
    <property type="entry name" value="DELTA-1-PYRROLINE-5-CARBOXYLATE DEHYDROGENASE 1, ISOFORM A-RELATED"/>
    <property type="match status" value="1"/>
</dbReference>
<dbReference type="PANTHER" id="PTHR42862:SF1">
    <property type="entry name" value="DELTA-1-PYRROLINE-5-CARBOXYLATE DEHYDROGENASE 2, ISOFORM A-RELATED"/>
    <property type="match status" value="1"/>
</dbReference>
<feature type="non-terminal residue" evidence="4">
    <location>
        <position position="1"/>
    </location>
</feature>
<comment type="caution">
    <text evidence="4">The sequence shown here is derived from an EMBL/GenBank/DDBJ whole genome shotgun (WGS) entry which is preliminary data.</text>
</comment>
<evidence type="ECO:0000259" key="3">
    <source>
        <dbReference type="Pfam" id="PF00171"/>
    </source>
</evidence>
<dbReference type="InterPro" id="IPR016161">
    <property type="entry name" value="Ald_DH/histidinol_DH"/>
</dbReference>
<sequence>VLHVVRYNRNQLPELIEQINASGYGLTLGVHTRIDETIAQVTGSAHVGNLYVNRNMVGAVVGVQPFGGEGLSGTGPKAGGPLYLYRLLANRPESALAV</sequence>
<dbReference type="Gene3D" id="3.40.309.10">
    <property type="entry name" value="Aldehyde Dehydrogenase, Chain A, domain 2"/>
    <property type="match status" value="1"/>
</dbReference>
<dbReference type="AlphaFoldDB" id="W1YJK6"/>
<dbReference type="SUPFAM" id="SSF53720">
    <property type="entry name" value="ALDH-like"/>
    <property type="match status" value="1"/>
</dbReference>
<proteinExistence type="predicted"/>
<feature type="non-terminal residue" evidence="4">
    <location>
        <position position="98"/>
    </location>
</feature>
<evidence type="ECO:0000256" key="2">
    <source>
        <dbReference type="ARBA" id="ARBA00023027"/>
    </source>
</evidence>
<feature type="domain" description="Aldehyde dehydrogenase" evidence="3">
    <location>
        <begin position="1"/>
        <end position="82"/>
    </location>
</feature>
<organism evidence="4">
    <name type="scientific">human gut metagenome</name>
    <dbReference type="NCBI Taxonomy" id="408170"/>
    <lineage>
        <taxon>unclassified sequences</taxon>
        <taxon>metagenomes</taxon>
        <taxon>organismal metagenomes</taxon>
    </lineage>
</organism>
<reference evidence="4" key="1">
    <citation type="submission" date="2013-12" db="EMBL/GenBank/DDBJ databases">
        <title>A Varibaculum cambriense genome reconstructed from a premature infant gut community with otherwise low bacterial novelty that shifts toward anaerobic metabolism during the third week of life.</title>
        <authorList>
            <person name="Brown C.T."/>
            <person name="Sharon I."/>
            <person name="Thomas B.C."/>
            <person name="Castelle C.J."/>
            <person name="Morowitz M.J."/>
            <person name="Banfield J.F."/>
        </authorList>
    </citation>
    <scope>NUCLEOTIDE SEQUENCE</scope>
</reference>
<name>W1YJK6_9ZZZZ</name>
<accession>W1YJK6</accession>
<dbReference type="GO" id="GO:0003842">
    <property type="term" value="F:L-glutamate gamma-semialdehyde dehydrogenase activity"/>
    <property type="evidence" value="ECO:0007669"/>
    <property type="project" value="TreeGrafter"/>
</dbReference>
<evidence type="ECO:0000313" key="4">
    <source>
        <dbReference type="EMBL" id="ETJ41354.1"/>
    </source>
</evidence>
<dbReference type="GO" id="GO:0010133">
    <property type="term" value="P:L-proline catabolic process to L-glutamate"/>
    <property type="evidence" value="ECO:0007669"/>
    <property type="project" value="TreeGrafter"/>
</dbReference>
<protein>
    <submittedName>
        <fullName evidence="4">Bifunctional protein putA</fullName>
    </submittedName>
</protein>
<dbReference type="InterPro" id="IPR015590">
    <property type="entry name" value="Aldehyde_DH_dom"/>
</dbReference>
<dbReference type="InterPro" id="IPR050485">
    <property type="entry name" value="Proline_metab_enzyme"/>
</dbReference>
<evidence type="ECO:0000256" key="1">
    <source>
        <dbReference type="ARBA" id="ARBA00023002"/>
    </source>
</evidence>
<dbReference type="EMBL" id="AZMM01004718">
    <property type="protein sequence ID" value="ETJ41354.1"/>
    <property type="molecule type" value="Genomic_DNA"/>
</dbReference>
<dbReference type="GO" id="GO:0009898">
    <property type="term" value="C:cytoplasmic side of plasma membrane"/>
    <property type="evidence" value="ECO:0007669"/>
    <property type="project" value="TreeGrafter"/>
</dbReference>
<dbReference type="Gene3D" id="3.40.605.10">
    <property type="entry name" value="Aldehyde Dehydrogenase, Chain A, domain 1"/>
    <property type="match status" value="1"/>
</dbReference>
<keyword evidence="2" id="KW-0520">NAD</keyword>